<dbReference type="Proteomes" id="UP001152523">
    <property type="component" value="Unassembled WGS sequence"/>
</dbReference>
<dbReference type="AlphaFoldDB" id="A0AAV0FK75"/>
<dbReference type="PANTHER" id="PTHR11439">
    <property type="entry name" value="GAG-POL-RELATED RETROTRANSPOSON"/>
    <property type="match status" value="1"/>
</dbReference>
<name>A0AAV0FK75_9ASTE</name>
<protein>
    <recommendedName>
        <fullName evidence="3">Copia protein</fullName>
    </recommendedName>
</protein>
<dbReference type="EMBL" id="CAMAPF010000992">
    <property type="protein sequence ID" value="CAH9136015.1"/>
    <property type="molecule type" value="Genomic_DNA"/>
</dbReference>
<gene>
    <name evidence="1" type="ORF">CEPIT_LOCUS34957</name>
</gene>
<dbReference type="PANTHER" id="PTHR11439:SF462">
    <property type="match status" value="1"/>
</dbReference>
<evidence type="ECO:0000313" key="1">
    <source>
        <dbReference type="EMBL" id="CAH9136015.1"/>
    </source>
</evidence>
<comment type="caution">
    <text evidence="1">The sequence shown here is derived from an EMBL/GenBank/DDBJ whole genome shotgun (WGS) entry which is preliminary data.</text>
</comment>
<dbReference type="CDD" id="cd09272">
    <property type="entry name" value="RNase_HI_RT_Ty1"/>
    <property type="match status" value="1"/>
</dbReference>
<evidence type="ECO:0008006" key="3">
    <source>
        <dbReference type="Google" id="ProtNLM"/>
    </source>
</evidence>
<organism evidence="1 2">
    <name type="scientific">Cuscuta epithymum</name>
    <dbReference type="NCBI Taxonomy" id="186058"/>
    <lineage>
        <taxon>Eukaryota</taxon>
        <taxon>Viridiplantae</taxon>
        <taxon>Streptophyta</taxon>
        <taxon>Embryophyta</taxon>
        <taxon>Tracheophyta</taxon>
        <taxon>Spermatophyta</taxon>
        <taxon>Magnoliopsida</taxon>
        <taxon>eudicotyledons</taxon>
        <taxon>Gunneridae</taxon>
        <taxon>Pentapetalae</taxon>
        <taxon>asterids</taxon>
        <taxon>lamiids</taxon>
        <taxon>Solanales</taxon>
        <taxon>Convolvulaceae</taxon>
        <taxon>Cuscuteae</taxon>
        <taxon>Cuscuta</taxon>
        <taxon>Cuscuta subgen. Cuscuta</taxon>
    </lineage>
</organism>
<evidence type="ECO:0000313" key="2">
    <source>
        <dbReference type="Proteomes" id="UP001152523"/>
    </source>
</evidence>
<keyword evidence="2" id="KW-1185">Reference proteome</keyword>
<reference evidence="1" key="1">
    <citation type="submission" date="2022-07" db="EMBL/GenBank/DDBJ databases">
        <authorList>
            <person name="Macas J."/>
            <person name="Novak P."/>
            <person name="Neumann P."/>
        </authorList>
    </citation>
    <scope>NUCLEOTIDE SEQUENCE</scope>
</reference>
<accession>A0AAV0FK75</accession>
<sequence>MVWCDSDWASYPLTRRSLNDCLIFLGGSFVSWKTKKQHTVPRSSAEAEYQSMATVTAELRWLKGLLLSLKIVHSRPMSLFCDSRYALHIAQNPVFHERMKHIEVDCHYVRDAIQDGLLTTRHVSTGDQLADIFTKALGQQHFLFLLSKLDILIPMLQLEGT</sequence>
<proteinExistence type="predicted"/>